<evidence type="ECO:0000313" key="3">
    <source>
        <dbReference type="Proteomes" id="UP000221852"/>
    </source>
</evidence>
<name>A0A2C6C5M9_FUSNP</name>
<evidence type="ECO:0000313" key="2">
    <source>
        <dbReference type="EMBL" id="PHI13238.1"/>
    </source>
</evidence>
<accession>A0A2C6C5M9</accession>
<comment type="caution">
    <text evidence="2">The sequence shown here is derived from an EMBL/GenBank/DDBJ whole genome shotgun (WGS) entry which is preliminary data.</text>
</comment>
<keyword evidence="1" id="KW-0472">Membrane</keyword>
<evidence type="ECO:0000256" key="1">
    <source>
        <dbReference type="SAM" id="Phobius"/>
    </source>
</evidence>
<protein>
    <recommendedName>
        <fullName evidence="4">DUF3139 domain-containing protein</fullName>
    </recommendedName>
</protein>
<dbReference type="Proteomes" id="UP000221852">
    <property type="component" value="Unassembled WGS sequence"/>
</dbReference>
<evidence type="ECO:0008006" key="4">
    <source>
        <dbReference type="Google" id="ProtNLM"/>
    </source>
</evidence>
<dbReference type="EMBL" id="NIRQ01000001">
    <property type="protein sequence ID" value="PHI13238.1"/>
    <property type="molecule type" value="Genomic_DNA"/>
</dbReference>
<gene>
    <name evidence="2" type="ORF">CBG59_05740</name>
</gene>
<keyword evidence="1" id="KW-1133">Transmembrane helix</keyword>
<sequence>MKIIKNRNIILTIFVFYSISSLIFLIKEKRIFTYENKSVEYTLEQVFKEGYKLNFYDIEFERVDKVGENDSYFAIFFLSARNERVSTLSIKNYYIIDKNKNEIYKTSEKDIIKKGIILEDVDIFLKKKGILVYD</sequence>
<organism evidence="2 3">
    <name type="scientific">Fusobacterium nucleatum subsp. polymorphum</name>
    <name type="common">Fusobacterium polymorphum</name>
    <dbReference type="NCBI Taxonomy" id="76857"/>
    <lineage>
        <taxon>Bacteria</taxon>
        <taxon>Fusobacteriati</taxon>
        <taxon>Fusobacteriota</taxon>
        <taxon>Fusobacteriia</taxon>
        <taxon>Fusobacteriales</taxon>
        <taxon>Fusobacteriaceae</taxon>
        <taxon>Fusobacterium</taxon>
    </lineage>
</organism>
<dbReference type="AlphaFoldDB" id="A0A2C6C5M9"/>
<reference evidence="2 3" key="1">
    <citation type="submission" date="2017-06" db="EMBL/GenBank/DDBJ databases">
        <title>Draft genome sequence of Fusobacterium nucleatum subsp. polymorphum KCOM 1330 (=ChDC F330).</title>
        <authorList>
            <person name="Kook J.-K."/>
            <person name="Park S.-N."/>
            <person name="Lim Y.K."/>
            <person name="Roh H."/>
        </authorList>
    </citation>
    <scope>NUCLEOTIDE SEQUENCE [LARGE SCALE GENOMIC DNA]</scope>
    <source>
        <strain evidence="3">KCOM 1330 (ChDC F330)</strain>
    </source>
</reference>
<feature type="transmembrane region" description="Helical" evidence="1">
    <location>
        <begin position="9"/>
        <end position="26"/>
    </location>
</feature>
<keyword evidence="1" id="KW-0812">Transmembrane</keyword>
<proteinExistence type="predicted"/>
<dbReference type="RefSeq" id="WP_098994494.1">
    <property type="nucleotide sequence ID" value="NZ_CP077146.1"/>
</dbReference>